<evidence type="ECO:0000256" key="1">
    <source>
        <dbReference type="ARBA" id="ARBA00022801"/>
    </source>
</evidence>
<evidence type="ECO:0000313" key="3">
    <source>
        <dbReference type="EMBL" id="RIV42323.1"/>
    </source>
</evidence>
<dbReference type="InterPro" id="IPR014710">
    <property type="entry name" value="RmlC-like_jellyroll"/>
</dbReference>
<reference evidence="3 5" key="1">
    <citation type="submission" date="2018-08" db="EMBL/GenBank/DDBJ databases">
        <title>Proposal of Muricauda 72 sp.nov. and Muricauda NH166 sp.nov., isolated from seawater.</title>
        <authorList>
            <person name="Cheng H."/>
            <person name="Wu Y.-H."/>
            <person name="Guo L.-L."/>
            <person name="Xu X.-W."/>
        </authorList>
    </citation>
    <scope>NUCLEOTIDE SEQUENCE [LARGE SCALE GENOMIC DNA]</scope>
    <source>
        <strain evidence="3 5">72</strain>
    </source>
</reference>
<name>A0A3A1NJ09_9FLAO</name>
<accession>A0A3A1NJ09</accession>
<keyword evidence="1" id="KW-0378">Hydrolase</keyword>
<dbReference type="Proteomes" id="UP000321621">
    <property type="component" value="Unassembled WGS sequence"/>
</dbReference>
<dbReference type="OrthoDB" id="241638at2"/>
<protein>
    <submittedName>
        <fullName evidence="3">SMP-30/gluconolactonase/LRE family protein</fullName>
    </submittedName>
</protein>
<keyword evidence="6" id="KW-1185">Reference proteome</keyword>
<evidence type="ECO:0000313" key="4">
    <source>
        <dbReference type="EMBL" id="TXJ91149.1"/>
    </source>
</evidence>
<organism evidence="3 5">
    <name type="scientific">Flagellimonas pelagia</name>
    <dbReference type="NCBI Taxonomy" id="2306998"/>
    <lineage>
        <taxon>Bacteria</taxon>
        <taxon>Pseudomonadati</taxon>
        <taxon>Bacteroidota</taxon>
        <taxon>Flavobacteriia</taxon>
        <taxon>Flavobacteriales</taxon>
        <taxon>Flavobacteriaceae</taxon>
        <taxon>Flagellimonas</taxon>
    </lineage>
</organism>
<dbReference type="GO" id="GO:0016787">
    <property type="term" value="F:hydrolase activity"/>
    <property type="evidence" value="ECO:0007669"/>
    <property type="project" value="UniProtKB-KW"/>
</dbReference>
<evidence type="ECO:0000313" key="6">
    <source>
        <dbReference type="Proteomes" id="UP000321621"/>
    </source>
</evidence>
<dbReference type="InterPro" id="IPR011051">
    <property type="entry name" value="RmlC_Cupin_sf"/>
</dbReference>
<comment type="caution">
    <text evidence="3">The sequence shown here is derived from an EMBL/GenBank/DDBJ whole genome shotgun (WGS) entry which is preliminary data.</text>
</comment>
<dbReference type="SUPFAM" id="SSF63829">
    <property type="entry name" value="Calcium-dependent phosphotriesterase"/>
    <property type="match status" value="1"/>
</dbReference>
<dbReference type="SUPFAM" id="SSF51182">
    <property type="entry name" value="RmlC-like cupins"/>
    <property type="match status" value="2"/>
</dbReference>
<dbReference type="PROSITE" id="PS51257">
    <property type="entry name" value="PROKAR_LIPOPROTEIN"/>
    <property type="match status" value="1"/>
</dbReference>
<dbReference type="AlphaFoldDB" id="A0A3A1NJ09"/>
<gene>
    <name evidence="3" type="ORF">D2V05_19445</name>
    <name evidence="4" type="ORF">FQ017_19285</name>
</gene>
<dbReference type="PANTHER" id="PTHR47572:SF4">
    <property type="entry name" value="LACTONASE DRP35"/>
    <property type="match status" value="1"/>
</dbReference>
<dbReference type="InterPro" id="IPR013658">
    <property type="entry name" value="SGL"/>
</dbReference>
<dbReference type="EMBL" id="VNWK01000036">
    <property type="protein sequence ID" value="TXJ91149.1"/>
    <property type="molecule type" value="Genomic_DNA"/>
</dbReference>
<dbReference type="Pfam" id="PF08450">
    <property type="entry name" value="SGL"/>
    <property type="match status" value="1"/>
</dbReference>
<feature type="domain" description="SMP-30/Gluconolactonase/LRE-like region" evidence="2">
    <location>
        <begin position="349"/>
        <end position="623"/>
    </location>
</feature>
<dbReference type="Gene3D" id="2.120.10.30">
    <property type="entry name" value="TolB, C-terminal domain"/>
    <property type="match status" value="1"/>
</dbReference>
<evidence type="ECO:0000259" key="2">
    <source>
        <dbReference type="Pfam" id="PF08450"/>
    </source>
</evidence>
<dbReference type="EMBL" id="QXFI01000036">
    <property type="protein sequence ID" value="RIV42323.1"/>
    <property type="molecule type" value="Genomic_DNA"/>
</dbReference>
<dbReference type="Gene3D" id="2.60.120.10">
    <property type="entry name" value="Jelly Rolls"/>
    <property type="match status" value="2"/>
</dbReference>
<reference evidence="4 6" key="2">
    <citation type="submission" date="2019-07" db="EMBL/GenBank/DDBJ databases">
        <title>Draft genome of two Muricauda strains isolated from deep sea.</title>
        <authorList>
            <person name="Sun C."/>
        </authorList>
    </citation>
    <scope>NUCLEOTIDE SEQUENCE [LARGE SCALE GENOMIC DNA]</scope>
    <source>
        <strain evidence="4 6">72</strain>
    </source>
</reference>
<proteinExistence type="predicted"/>
<dbReference type="InterPro" id="IPR011042">
    <property type="entry name" value="6-blade_b-propeller_TolB-like"/>
</dbReference>
<dbReference type="Proteomes" id="UP000266691">
    <property type="component" value="Unassembled WGS sequence"/>
</dbReference>
<evidence type="ECO:0000313" key="5">
    <source>
        <dbReference type="Proteomes" id="UP000266691"/>
    </source>
</evidence>
<dbReference type="PANTHER" id="PTHR47572">
    <property type="entry name" value="LIPOPROTEIN-RELATED"/>
    <property type="match status" value="1"/>
</dbReference>
<dbReference type="InterPro" id="IPR051262">
    <property type="entry name" value="SMP-30/CGR1_Lactonase"/>
</dbReference>
<sequence>METMKKTFWALGLLLVISACKTDKKPAWADLNENIIAEYEVKGRTRTDVPDTGIHSNLEDAKVTNLKDLKTVSLADGVNAKVYWGMGALMAVVELEAGASMPERVIEGERFLFVREGEIEELVNGEKRTLIARQREEQGPLTSAAPVHEFVYLQDGAPTAIKAGPNGAKILEIFSPVSTFYLDAVGYGSIPDPISIEGFPVKPNVEPGVVLNLDELQYAELVPGANSRIISGKGVQMSFLRMNPNTTFARHIHPEEQTMLAFNGWIDEIILDDVVRMKEGDIVNLPPNLVHGGDLGPYGCDAMDVFFPPRTDYDANSKVRLDGYHKIVPMGAKAKLLINGSESEPTLVFTEGPAWQNGKLYFSNMYFDENFNGDPKKSSLVEMDPNGAYRNIVQNKMQTNGIIPLEDGTLAVCDMFGHRILKMDTKGNILKVLADKYDGKPLDGPNDLVMDSKGGIYFTDPQFTGDAVKSQPGRSAYYLSPNGEVKRLLEPNSYAMPNGIALSPDGKTLYINNTFDDRESWDVNSDKENFIWAYDVAEDGTISNERKFAELYLTRGILDKLEKSSGADGMKVDAEGNLYVATYAGVQLFNDKGEFHGIIYVPDYPVNLTFGGADMKTLYITTHDKIYSIPTKIGKS</sequence>